<evidence type="ECO:0000256" key="5">
    <source>
        <dbReference type="SAM" id="SignalP"/>
    </source>
</evidence>
<evidence type="ECO:0000256" key="4">
    <source>
        <dbReference type="RuleBase" id="RU000363"/>
    </source>
</evidence>
<dbReference type="EMBL" id="HBNS01054499">
    <property type="protein sequence ID" value="CAE4656657.1"/>
    <property type="molecule type" value="Transcribed_RNA"/>
</dbReference>
<dbReference type="PANTHER" id="PTHR44196:SF1">
    <property type="entry name" value="DEHYDROGENASE_REDUCTASE SDR FAMILY MEMBER 7B"/>
    <property type="match status" value="1"/>
</dbReference>
<dbReference type="AlphaFoldDB" id="A0A7S4SVJ1"/>
<dbReference type="PROSITE" id="PS00061">
    <property type="entry name" value="ADH_SHORT"/>
    <property type="match status" value="1"/>
</dbReference>
<dbReference type="PRINTS" id="PR00080">
    <property type="entry name" value="SDRFAMILY"/>
</dbReference>
<evidence type="ECO:0000313" key="7">
    <source>
        <dbReference type="EMBL" id="CAE4656657.1"/>
    </source>
</evidence>
<comment type="function">
    <text evidence="3">Putative oxidoreductase.</text>
</comment>
<evidence type="ECO:0000256" key="2">
    <source>
        <dbReference type="ARBA" id="ARBA00023002"/>
    </source>
</evidence>
<feature type="domain" description="Ketoreductase" evidence="6">
    <location>
        <begin position="71"/>
        <end position="267"/>
    </location>
</feature>
<dbReference type="SMART" id="SM00822">
    <property type="entry name" value="PKS_KR"/>
    <property type="match status" value="1"/>
</dbReference>
<dbReference type="GO" id="GO:0016491">
    <property type="term" value="F:oxidoreductase activity"/>
    <property type="evidence" value="ECO:0007669"/>
    <property type="project" value="UniProtKB-KW"/>
</dbReference>
<proteinExistence type="inferred from homology"/>
<keyword evidence="5" id="KW-0732">Signal</keyword>
<dbReference type="PRINTS" id="PR00081">
    <property type="entry name" value="GDHRDH"/>
</dbReference>
<dbReference type="InterPro" id="IPR036291">
    <property type="entry name" value="NAD(P)-bd_dom_sf"/>
</dbReference>
<name>A0A7S4SVJ1_9STRA</name>
<evidence type="ECO:0000256" key="3">
    <source>
        <dbReference type="ARBA" id="ARBA00037096"/>
    </source>
</evidence>
<dbReference type="Gene3D" id="3.40.50.720">
    <property type="entry name" value="NAD(P)-binding Rossmann-like Domain"/>
    <property type="match status" value="1"/>
</dbReference>
<feature type="signal peptide" evidence="5">
    <location>
        <begin position="1"/>
        <end position="21"/>
    </location>
</feature>
<reference evidence="7" key="1">
    <citation type="submission" date="2021-01" db="EMBL/GenBank/DDBJ databases">
        <authorList>
            <person name="Corre E."/>
            <person name="Pelletier E."/>
            <person name="Niang G."/>
            <person name="Scheremetjew M."/>
            <person name="Finn R."/>
            <person name="Kale V."/>
            <person name="Holt S."/>
            <person name="Cochrane G."/>
            <person name="Meng A."/>
            <person name="Brown T."/>
            <person name="Cohen L."/>
        </authorList>
    </citation>
    <scope>NUCLEOTIDE SEQUENCE</scope>
    <source>
        <strain evidence="7">GSO104</strain>
    </source>
</reference>
<keyword evidence="2" id="KW-0560">Oxidoreductase</keyword>
<dbReference type="SUPFAM" id="SSF51735">
    <property type="entry name" value="NAD(P)-binding Rossmann-fold domains"/>
    <property type="match status" value="1"/>
</dbReference>
<dbReference type="GO" id="GO:0016020">
    <property type="term" value="C:membrane"/>
    <property type="evidence" value="ECO:0007669"/>
    <property type="project" value="TreeGrafter"/>
</dbReference>
<dbReference type="PANTHER" id="PTHR44196">
    <property type="entry name" value="DEHYDROGENASE/REDUCTASE SDR FAMILY MEMBER 7B"/>
    <property type="match status" value="1"/>
</dbReference>
<gene>
    <name evidence="7" type="ORF">DBRI00130_LOCUS39529</name>
</gene>
<feature type="chain" id="PRO_5030884899" description="Ketoreductase domain-containing protein" evidence="5">
    <location>
        <begin position="22"/>
        <end position="348"/>
    </location>
</feature>
<dbReference type="Pfam" id="PF00106">
    <property type="entry name" value="adh_short"/>
    <property type="match status" value="1"/>
</dbReference>
<dbReference type="InterPro" id="IPR020904">
    <property type="entry name" value="Sc_DH/Rdtase_CS"/>
</dbReference>
<comment type="similarity">
    <text evidence="1 4">Belongs to the short-chain dehydrogenases/reductases (SDR) family.</text>
</comment>
<protein>
    <recommendedName>
        <fullName evidence="6">Ketoreductase domain-containing protein</fullName>
    </recommendedName>
</protein>
<organism evidence="7">
    <name type="scientific">Ditylum brightwellii</name>
    <dbReference type="NCBI Taxonomy" id="49249"/>
    <lineage>
        <taxon>Eukaryota</taxon>
        <taxon>Sar</taxon>
        <taxon>Stramenopiles</taxon>
        <taxon>Ochrophyta</taxon>
        <taxon>Bacillariophyta</taxon>
        <taxon>Mediophyceae</taxon>
        <taxon>Lithodesmiophycidae</taxon>
        <taxon>Lithodesmiales</taxon>
        <taxon>Lithodesmiaceae</taxon>
        <taxon>Ditylum</taxon>
    </lineage>
</organism>
<dbReference type="InterPro" id="IPR002347">
    <property type="entry name" value="SDR_fam"/>
</dbReference>
<sequence length="348" mass="36608">MSCISLSLLVLIAVVIHCTSAFVPSNPTKYSSLHTPSASNGLLPVTKMSTDSSSFDGAEVKETTRDRFRGRNVLLTGASGGLGGAMAIQLSRMGVGTLILSGRDQDALKEVSDECLSLIGNDGAGECPTKVEIIKCDLSETESVRSLGEESLKFCSPGFVDVLINNGGISSRSSFLETTPEVDELLMQVNFFSGARLAKMLVPGMVEKGDGSVIWVSSVQGLVGIPSRTSYAASKFAVQGYCEALRAELASSGVTVHVASPGYIRTNLSKSAIRGDGSKHGQMDETTANGADPNDVAVTILDSSADGMADFVVASSFSAKAAIWLRLLAPSFLNKMLVKRFDKEKSNS</sequence>
<dbReference type="InterPro" id="IPR057326">
    <property type="entry name" value="KR_dom"/>
</dbReference>
<evidence type="ECO:0000259" key="6">
    <source>
        <dbReference type="SMART" id="SM00822"/>
    </source>
</evidence>
<accession>A0A7S4SVJ1</accession>
<evidence type="ECO:0000256" key="1">
    <source>
        <dbReference type="ARBA" id="ARBA00006484"/>
    </source>
</evidence>